<dbReference type="GeneID" id="56993357"/>
<dbReference type="AlphaFoldDB" id="U2P2C2"/>
<organism evidence="1 2">
    <name type="scientific">Levilactobacillus brevis ATCC 14869 = DSM 20054</name>
    <dbReference type="NCBI Taxonomy" id="649758"/>
    <lineage>
        <taxon>Bacteria</taxon>
        <taxon>Bacillati</taxon>
        <taxon>Bacillota</taxon>
        <taxon>Bacilli</taxon>
        <taxon>Lactobacillales</taxon>
        <taxon>Lactobacillaceae</taxon>
        <taxon>Levilactobacillus</taxon>
    </lineage>
</organism>
<proteinExistence type="predicted"/>
<protein>
    <submittedName>
        <fullName evidence="1">Uncharacterized protein</fullName>
    </submittedName>
</protein>
<comment type="caution">
    <text evidence="1">The sequence shown here is derived from an EMBL/GenBank/DDBJ whole genome shotgun (WGS) entry which is preliminary data.</text>
</comment>
<dbReference type="EMBL" id="AWVK01000029">
    <property type="protein sequence ID" value="ERK44595.1"/>
    <property type="molecule type" value="Genomic_DNA"/>
</dbReference>
<accession>U2P2C2</accession>
<dbReference type="PATRIC" id="fig|649758.3.peg.725"/>
<dbReference type="Proteomes" id="UP000016644">
    <property type="component" value="Unassembled WGS sequence"/>
</dbReference>
<dbReference type="RefSeq" id="WP_021742283.1">
    <property type="nucleotide sequence ID" value="NZ_AZCP01000001.1"/>
</dbReference>
<gene>
    <name evidence="1" type="ORF">HMPREF0495_00804</name>
</gene>
<sequence>MNQKKSRDSDWVKYTEALMSAIKYRIKMSISLEKLTADMREDGLYDYPKGTKKDGLEQALEDIDFVCKGILHDD</sequence>
<dbReference type="HOGENOM" id="CLU_2683150_0_0_9"/>
<evidence type="ECO:0000313" key="1">
    <source>
        <dbReference type="EMBL" id="ERK44595.1"/>
    </source>
</evidence>
<reference evidence="1 2" key="1">
    <citation type="submission" date="2013-06" db="EMBL/GenBank/DDBJ databases">
        <authorList>
            <person name="Weinstock G."/>
            <person name="Sodergren E."/>
            <person name="Lobos E.A."/>
            <person name="Fulton L."/>
            <person name="Fulton R."/>
            <person name="Courtney L."/>
            <person name="Fronick C."/>
            <person name="O'Laughlin M."/>
            <person name="Godfrey J."/>
            <person name="Wilson R.M."/>
            <person name="Miner T."/>
            <person name="Farmer C."/>
            <person name="Delehaunty K."/>
            <person name="Cordes M."/>
            <person name="Minx P."/>
            <person name="Tomlinson C."/>
            <person name="Chen J."/>
            <person name="Wollam A."/>
            <person name="Pepin K.H."/>
            <person name="Bhonagiri V."/>
            <person name="Zhang X."/>
            <person name="Warren W."/>
            <person name="Mitreva M."/>
            <person name="Mardis E.R."/>
            <person name="Wilson R.K."/>
        </authorList>
    </citation>
    <scope>NUCLEOTIDE SEQUENCE [LARGE SCALE GENOMIC DNA]</scope>
    <source>
        <strain evidence="1 2">ATCC 14869</strain>
    </source>
</reference>
<name>U2P2C2_LEVBR</name>
<evidence type="ECO:0000313" key="2">
    <source>
        <dbReference type="Proteomes" id="UP000016644"/>
    </source>
</evidence>